<dbReference type="GO" id="GO:0019005">
    <property type="term" value="C:SCF ubiquitin ligase complex"/>
    <property type="evidence" value="ECO:0000318"/>
    <property type="project" value="GO_Central"/>
</dbReference>
<dbReference type="KEGG" id="cbr:CBG_00897"/>
<dbReference type="Proteomes" id="UP000008549">
    <property type="component" value="Unassembled WGS sequence"/>
</dbReference>
<reference evidence="1 2" key="2">
    <citation type="journal article" date="2011" name="PLoS Genet.">
        <title>Caenorhabditis briggsae recombinant inbred line genotypes reveal inter-strain incompatibility and the evolution of recombination.</title>
        <authorList>
            <person name="Ross J.A."/>
            <person name="Koboldt D.C."/>
            <person name="Staisch J.E."/>
            <person name="Chamberlin H.M."/>
            <person name="Gupta B.P."/>
            <person name="Miller R.D."/>
            <person name="Baird S.E."/>
            <person name="Haag E.S."/>
        </authorList>
    </citation>
    <scope>NUCLEOTIDE SEQUENCE [LARGE SCALE GENOMIC DNA]</scope>
    <source>
        <strain evidence="1 2">AF16</strain>
    </source>
</reference>
<dbReference type="SUPFAM" id="SSF52047">
    <property type="entry name" value="RNI-like"/>
    <property type="match status" value="2"/>
</dbReference>
<dbReference type="RefSeq" id="XP_045091716.1">
    <property type="nucleotide sequence ID" value="XM_045241694.1"/>
</dbReference>
<dbReference type="OMA" id="CPELEWI"/>
<evidence type="ECO:0000313" key="1">
    <source>
        <dbReference type="EMBL" id="CAP22341.2"/>
    </source>
</evidence>
<dbReference type="PANTHER" id="PTHR13318:SF246">
    <property type="entry name" value="F-BOX DOMAIN-CONTAINING PROTEIN"/>
    <property type="match status" value="1"/>
</dbReference>
<dbReference type="PANTHER" id="PTHR13318">
    <property type="entry name" value="PARTNER OF PAIRED, ISOFORM B-RELATED"/>
    <property type="match status" value="1"/>
</dbReference>
<proteinExistence type="predicted"/>
<evidence type="ECO:0000313" key="2">
    <source>
        <dbReference type="Proteomes" id="UP000008549"/>
    </source>
</evidence>
<gene>
    <name evidence="1 3" type="ORF">CBG00897</name>
    <name evidence="1" type="ORF">CBG_00897</name>
</gene>
<dbReference type="FunFam" id="3.80.10.10:FF:002209">
    <property type="entry name" value="Protein CBG00897"/>
    <property type="match status" value="1"/>
</dbReference>
<dbReference type="FunCoup" id="A8WPD5">
    <property type="interactions" value="2"/>
</dbReference>
<reference evidence="1 2" key="1">
    <citation type="journal article" date="2003" name="PLoS Biol.">
        <title>The genome sequence of Caenorhabditis briggsae: a platform for comparative genomics.</title>
        <authorList>
            <person name="Stein L.D."/>
            <person name="Bao Z."/>
            <person name="Blasiar D."/>
            <person name="Blumenthal T."/>
            <person name="Brent M.R."/>
            <person name="Chen N."/>
            <person name="Chinwalla A."/>
            <person name="Clarke L."/>
            <person name="Clee C."/>
            <person name="Coghlan A."/>
            <person name="Coulson A."/>
            <person name="D'Eustachio P."/>
            <person name="Fitch D.H."/>
            <person name="Fulton L.A."/>
            <person name="Fulton R.E."/>
            <person name="Griffiths-Jones S."/>
            <person name="Harris T.W."/>
            <person name="Hillier L.W."/>
            <person name="Kamath R."/>
            <person name="Kuwabara P.E."/>
            <person name="Mardis E.R."/>
            <person name="Marra M.A."/>
            <person name="Miner T.L."/>
            <person name="Minx P."/>
            <person name="Mullikin J.C."/>
            <person name="Plumb R.W."/>
            <person name="Rogers J."/>
            <person name="Schein J.E."/>
            <person name="Sohrmann M."/>
            <person name="Spieth J."/>
            <person name="Stajich J.E."/>
            <person name="Wei C."/>
            <person name="Willey D."/>
            <person name="Wilson R.K."/>
            <person name="Durbin R."/>
            <person name="Waterston R.H."/>
        </authorList>
    </citation>
    <scope>NUCLEOTIDE SEQUENCE [LARGE SCALE GENOMIC DNA]</scope>
    <source>
        <strain evidence="1 2">AF16</strain>
    </source>
</reference>
<dbReference type="GO" id="GO:0031146">
    <property type="term" value="P:SCF-dependent proteasomal ubiquitin-dependent protein catabolic process"/>
    <property type="evidence" value="ECO:0000318"/>
    <property type="project" value="GO_Central"/>
</dbReference>
<dbReference type="InterPro" id="IPR006553">
    <property type="entry name" value="Leu-rich_rpt_Cys-con_subtyp"/>
</dbReference>
<dbReference type="HOGENOM" id="CLU_562989_0_0_1"/>
<dbReference type="SMART" id="SM00367">
    <property type="entry name" value="LRR_CC"/>
    <property type="match status" value="3"/>
</dbReference>
<dbReference type="eggNOG" id="KOG1947">
    <property type="taxonomic scope" value="Eukaryota"/>
</dbReference>
<protein>
    <submittedName>
        <fullName evidence="1">Protein CBG00897</fullName>
    </submittedName>
</protein>
<dbReference type="STRING" id="6238.A8WPD5"/>
<dbReference type="InterPro" id="IPR032675">
    <property type="entry name" value="LRR_dom_sf"/>
</dbReference>
<dbReference type="GeneID" id="8573213"/>
<dbReference type="InParanoid" id="A8WPD5"/>
<keyword evidence="2" id="KW-1185">Reference proteome</keyword>
<dbReference type="FunFam" id="3.80.10.10:FF:001781">
    <property type="entry name" value="Protein CBG00897"/>
    <property type="match status" value="1"/>
</dbReference>
<dbReference type="Gene3D" id="3.80.10.10">
    <property type="entry name" value="Ribonuclease Inhibitor"/>
    <property type="match status" value="2"/>
</dbReference>
<dbReference type="EMBL" id="HE600951">
    <property type="protein sequence ID" value="CAP22341.2"/>
    <property type="molecule type" value="Genomic_DNA"/>
</dbReference>
<sequence>MVKSLLNLCLSAVCQHELNQELSFIPVECRQKLLEFFCSHDQLSASDCSNLVCSKYFGCNIPSLTFYLSAELTDDMLGQLTTNNKYVEKITLVDCPNVTDLGTLAVTRGQLLLRQLELRAMHQLTDECLENVYSPYLYSVDLSGCGKITSTGIRNLIMNNKNIRCLYLNTCRSLDDQVLYDIAEHVGERLHVLELDFPTSLADPAAALHYLSSKCPNLSQLSLARFFHESLEDVENNVQFVIDGVNLRDLDLYGNFFQLMPQLPPTVQSIRLSVSGEEDSEQLLATLMDQPFLSCINLIVSVREANIQAVDNANRLLCTIIPLLGPKIIKLQISVPRLFDEPLRLVTESLPNLTHLSLEINHLNTNILQKYFAGGSKSNASKLKCLKICRMRMTYRVLFAIARGARNLTDLETSHMPSVDDRFLCLLGGNCRQLRCLNINGCRLATDKGLSVLARDADNETRCVSSSLEETQTVETLCAHILAPRRPRKLVFGRCPLREVRIRGTACTDKSIYTLAQFCPELEWISYADYSGRPKFSDAALQCLRDCVFRRSFFQNFWNSQRISAPILFTFWYTPTGWRSFFIGVDFTL</sequence>
<accession>A8WPD5</accession>
<dbReference type="AlphaFoldDB" id="A8WPD5"/>
<dbReference type="WormBase" id="CBG00897">
    <property type="protein sequence ID" value="CBP46555"/>
    <property type="gene ID" value="WBGene00024213"/>
</dbReference>
<evidence type="ECO:0000313" key="3">
    <source>
        <dbReference type="WormBase" id="CBG00897"/>
    </source>
</evidence>
<organism evidence="1 2">
    <name type="scientific">Caenorhabditis briggsae</name>
    <dbReference type="NCBI Taxonomy" id="6238"/>
    <lineage>
        <taxon>Eukaryota</taxon>
        <taxon>Metazoa</taxon>
        <taxon>Ecdysozoa</taxon>
        <taxon>Nematoda</taxon>
        <taxon>Chromadorea</taxon>
        <taxon>Rhabditida</taxon>
        <taxon>Rhabditina</taxon>
        <taxon>Rhabditomorpha</taxon>
        <taxon>Rhabditoidea</taxon>
        <taxon>Rhabditidae</taxon>
        <taxon>Peloderinae</taxon>
        <taxon>Caenorhabditis</taxon>
    </lineage>
</organism>
<name>A8WPD5_CAEBR</name>
<dbReference type="CTD" id="8573213"/>